<proteinExistence type="predicted"/>
<protein>
    <submittedName>
        <fullName evidence="2">Uncharacterized protein</fullName>
    </submittedName>
</protein>
<evidence type="ECO:0000313" key="1">
    <source>
        <dbReference type="Proteomes" id="UP000887580"/>
    </source>
</evidence>
<accession>A0AC35FJA7</accession>
<organism evidence="1 2">
    <name type="scientific">Panagrolaimus sp. PS1159</name>
    <dbReference type="NCBI Taxonomy" id="55785"/>
    <lineage>
        <taxon>Eukaryota</taxon>
        <taxon>Metazoa</taxon>
        <taxon>Ecdysozoa</taxon>
        <taxon>Nematoda</taxon>
        <taxon>Chromadorea</taxon>
        <taxon>Rhabditida</taxon>
        <taxon>Tylenchina</taxon>
        <taxon>Panagrolaimomorpha</taxon>
        <taxon>Panagrolaimoidea</taxon>
        <taxon>Panagrolaimidae</taxon>
        <taxon>Panagrolaimus</taxon>
    </lineage>
</organism>
<reference evidence="2" key="1">
    <citation type="submission" date="2022-11" db="UniProtKB">
        <authorList>
            <consortium name="WormBaseParasite"/>
        </authorList>
    </citation>
    <scope>IDENTIFICATION</scope>
</reference>
<name>A0AC35FJA7_9BILA</name>
<dbReference type="WBParaSite" id="PS1159_v2.g17561.t1">
    <property type="protein sequence ID" value="PS1159_v2.g17561.t1"/>
    <property type="gene ID" value="PS1159_v2.g17561"/>
</dbReference>
<dbReference type="Proteomes" id="UP000887580">
    <property type="component" value="Unplaced"/>
</dbReference>
<sequence>MTKEGCLFSKDIFKSFGNDSGGPCNGKQYSDLNLNESYKTPVLTSAQLFSNSNNNKYFDLTVSDNSEGKRKLQDWNKSSSLCLNSLKVNDKTEKDETEKRWKQRSSTSNATNNITLSLHIAAYENSIETAASDSSFVSKVDELKKGKSYSDKQIIISCFTFQNPFEFPRQQKGGRTKHPEIMGYRSSQRIVNPNKPSSSNNAPSLNVITQASSPQIPNEIVQNGSDSIVCLLSKN</sequence>
<evidence type="ECO:0000313" key="2">
    <source>
        <dbReference type="WBParaSite" id="PS1159_v2.g17561.t1"/>
    </source>
</evidence>